<dbReference type="GO" id="GO:0005576">
    <property type="term" value="C:extracellular region"/>
    <property type="evidence" value="ECO:0007669"/>
    <property type="project" value="UniProtKB-SubCell"/>
</dbReference>
<dbReference type="PANTHER" id="PTHR21066:SF3">
    <property type="entry name" value="IP02236P"/>
    <property type="match status" value="1"/>
</dbReference>
<dbReference type="EnsemblMetazoa" id="ACHR015147-RA">
    <property type="protein sequence ID" value="ACHR015147-PA"/>
    <property type="gene ID" value="ACHR015147"/>
</dbReference>
<proteinExistence type="inferred from homology"/>
<evidence type="ECO:0000256" key="3">
    <source>
        <dbReference type="ARBA" id="ARBA00022448"/>
    </source>
</evidence>
<keyword evidence="10" id="KW-1185">Reference proteome</keyword>
<reference evidence="9" key="2">
    <citation type="submission" date="2023-03" db="UniProtKB">
        <authorList>
            <consortium name="EnsemblMetazoa"/>
        </authorList>
    </citation>
    <scope>IDENTIFICATION</scope>
    <source>
        <strain evidence="9">ACHKN1017</strain>
    </source>
</reference>
<evidence type="ECO:0000256" key="5">
    <source>
        <dbReference type="ARBA" id="ARBA00022606"/>
    </source>
</evidence>
<keyword evidence="8" id="KW-0732">Signal</keyword>
<dbReference type="GO" id="GO:0005549">
    <property type="term" value="F:odorant binding"/>
    <property type="evidence" value="ECO:0007669"/>
    <property type="project" value="InterPro"/>
</dbReference>
<accession>A0A9I3A6J3</accession>
<sequence length="178" mass="20580">MEWNWAVIQCTFQLLMLCIVSQANADDCIDMDVHMEEVARCCRYEPFYTEEVYEKCNQELAHKVSPHTPDFITCFIECTYREMGYLAEVNNIDITNYAKFLTNFDTAYQTVVIKAISRCSAIKDDIQRDVENATSKCKAFALLFHICVTQLTLQNCPNDRWTSSEICSKVRMHVPPCA</sequence>
<dbReference type="InterPro" id="IPR036728">
    <property type="entry name" value="PBP_GOBP_sf"/>
</dbReference>
<evidence type="ECO:0000256" key="4">
    <source>
        <dbReference type="ARBA" id="ARBA00022525"/>
    </source>
</evidence>
<protein>
    <submittedName>
        <fullName evidence="9">Uncharacterized protein</fullName>
    </submittedName>
</protein>
<dbReference type="InterPro" id="IPR052295">
    <property type="entry name" value="Odorant-binding_protein"/>
</dbReference>
<dbReference type="SUPFAM" id="SSF47565">
    <property type="entry name" value="Insect pheromone/odorant-binding proteins"/>
    <property type="match status" value="1"/>
</dbReference>
<feature type="chain" id="PRO_5039946133" evidence="8">
    <location>
        <begin position="26"/>
        <end position="178"/>
    </location>
</feature>
<dbReference type="InterPro" id="IPR006170">
    <property type="entry name" value="PBP/GOBP"/>
</dbReference>
<dbReference type="Pfam" id="PF01395">
    <property type="entry name" value="PBP_GOBP"/>
    <property type="match status" value="1"/>
</dbReference>
<keyword evidence="3" id="KW-0813">Transport</keyword>
<reference evidence="10" key="1">
    <citation type="submission" date="2013-03" db="EMBL/GenBank/DDBJ databases">
        <title>The Genome Sequence of Anopheles christyi ACHKN1017.</title>
        <authorList>
            <consortium name="The Broad Institute Genomics Platform"/>
            <person name="Neafsey D.E."/>
            <person name="Besansky N."/>
            <person name="Walker B."/>
            <person name="Young S.K."/>
            <person name="Zeng Q."/>
            <person name="Gargeya S."/>
            <person name="Fitzgerald M."/>
            <person name="Haas B."/>
            <person name="Abouelleil A."/>
            <person name="Allen A.W."/>
            <person name="Alvarado L."/>
            <person name="Arachchi H.M."/>
            <person name="Berlin A.M."/>
            <person name="Chapman S.B."/>
            <person name="Gainer-Dewar J."/>
            <person name="Goldberg J."/>
            <person name="Griggs A."/>
            <person name="Gujja S."/>
            <person name="Hansen M."/>
            <person name="Howarth C."/>
            <person name="Imamovic A."/>
            <person name="Ireland A."/>
            <person name="Larimer J."/>
            <person name="McCowan C."/>
            <person name="Murphy C."/>
            <person name="Pearson M."/>
            <person name="Poon T.W."/>
            <person name="Priest M."/>
            <person name="Roberts A."/>
            <person name="Saif S."/>
            <person name="Shea T."/>
            <person name="Sisk P."/>
            <person name="Sykes S."/>
            <person name="Wortman J."/>
            <person name="Nusbaum C."/>
            <person name="Birren B."/>
        </authorList>
    </citation>
    <scope>NUCLEOTIDE SEQUENCE [LARGE SCALE GENOMIC DNA]</scope>
    <source>
        <strain evidence="10">ACHKN1017</strain>
    </source>
</reference>
<evidence type="ECO:0000256" key="6">
    <source>
        <dbReference type="ARBA" id="ARBA00022725"/>
    </source>
</evidence>
<name>A0A9I3A6J3_9DIPT</name>
<organism evidence="9 10">
    <name type="scientific">Anopheles christyi</name>
    <dbReference type="NCBI Taxonomy" id="43041"/>
    <lineage>
        <taxon>Eukaryota</taxon>
        <taxon>Metazoa</taxon>
        <taxon>Ecdysozoa</taxon>
        <taxon>Arthropoda</taxon>
        <taxon>Hexapoda</taxon>
        <taxon>Insecta</taxon>
        <taxon>Pterygota</taxon>
        <taxon>Neoptera</taxon>
        <taxon>Endopterygota</taxon>
        <taxon>Diptera</taxon>
        <taxon>Nematocera</taxon>
        <taxon>Culicoidea</taxon>
        <taxon>Culicidae</taxon>
        <taxon>Anophelinae</taxon>
        <taxon>Anopheles</taxon>
    </lineage>
</organism>
<evidence type="ECO:0000256" key="2">
    <source>
        <dbReference type="ARBA" id="ARBA00008098"/>
    </source>
</evidence>
<dbReference type="GO" id="GO:0007608">
    <property type="term" value="P:sensory perception of smell"/>
    <property type="evidence" value="ECO:0007669"/>
    <property type="project" value="UniProtKB-KW"/>
</dbReference>
<keyword evidence="7" id="KW-1015">Disulfide bond</keyword>
<feature type="signal peptide" evidence="8">
    <location>
        <begin position="1"/>
        <end position="25"/>
    </location>
</feature>
<keyword evidence="5" id="KW-0716">Sensory transduction</keyword>
<dbReference type="Gene3D" id="1.10.238.270">
    <property type="match status" value="1"/>
</dbReference>
<dbReference type="AlphaFoldDB" id="A0A9I3A6J3"/>
<evidence type="ECO:0000256" key="1">
    <source>
        <dbReference type="ARBA" id="ARBA00004613"/>
    </source>
</evidence>
<dbReference type="PANTHER" id="PTHR21066">
    <property type="entry name" value="ODORANT-BINDING PROTEIN 59A-RELATED"/>
    <property type="match status" value="1"/>
</dbReference>
<dbReference type="Proteomes" id="UP000075881">
    <property type="component" value="Unassembled WGS sequence"/>
</dbReference>
<evidence type="ECO:0000256" key="7">
    <source>
        <dbReference type="ARBA" id="ARBA00023157"/>
    </source>
</evidence>
<comment type="subcellular location">
    <subcellularLocation>
        <location evidence="1">Secreted</location>
    </subcellularLocation>
</comment>
<keyword evidence="6" id="KW-0552">Olfaction</keyword>
<keyword evidence="4" id="KW-0964">Secreted</keyword>
<evidence type="ECO:0000256" key="8">
    <source>
        <dbReference type="SAM" id="SignalP"/>
    </source>
</evidence>
<comment type="similarity">
    <text evidence="2">Belongs to the PBP/GOBP family.</text>
</comment>
<evidence type="ECO:0000313" key="10">
    <source>
        <dbReference type="Proteomes" id="UP000075881"/>
    </source>
</evidence>
<evidence type="ECO:0000313" key="9">
    <source>
        <dbReference type="EnsemblMetazoa" id="ACHR015147-PA"/>
    </source>
</evidence>